<organism evidence="3">
    <name type="scientific">Harpegnathos saltator</name>
    <name type="common">Jerdon's jumping ant</name>
    <dbReference type="NCBI Taxonomy" id="610380"/>
    <lineage>
        <taxon>Eukaryota</taxon>
        <taxon>Metazoa</taxon>
        <taxon>Ecdysozoa</taxon>
        <taxon>Arthropoda</taxon>
        <taxon>Hexapoda</taxon>
        <taxon>Insecta</taxon>
        <taxon>Pterygota</taxon>
        <taxon>Neoptera</taxon>
        <taxon>Endopterygota</taxon>
        <taxon>Hymenoptera</taxon>
        <taxon>Apocrita</taxon>
        <taxon>Aculeata</taxon>
        <taxon>Formicoidea</taxon>
        <taxon>Formicidae</taxon>
        <taxon>Ponerinae</taxon>
        <taxon>Ponerini</taxon>
        <taxon>Harpegnathos</taxon>
    </lineage>
</organism>
<dbReference type="AlphaFoldDB" id="E2B8D6"/>
<gene>
    <name evidence="2" type="ORF">EAI_16792</name>
</gene>
<evidence type="ECO:0000313" key="3">
    <source>
        <dbReference type="Proteomes" id="UP000008237"/>
    </source>
</evidence>
<dbReference type="Proteomes" id="UP000008237">
    <property type="component" value="Unassembled WGS sequence"/>
</dbReference>
<evidence type="ECO:0000313" key="2">
    <source>
        <dbReference type="EMBL" id="EFN88035.1"/>
    </source>
</evidence>
<dbReference type="InParanoid" id="E2B8D6"/>
<reference evidence="2 3" key="1">
    <citation type="journal article" date="2010" name="Science">
        <title>Genomic comparison of the ants Camponotus floridanus and Harpegnathos saltator.</title>
        <authorList>
            <person name="Bonasio R."/>
            <person name="Zhang G."/>
            <person name="Ye C."/>
            <person name="Mutti N.S."/>
            <person name="Fang X."/>
            <person name="Qin N."/>
            <person name="Donahue G."/>
            <person name="Yang P."/>
            <person name="Li Q."/>
            <person name="Li C."/>
            <person name="Zhang P."/>
            <person name="Huang Z."/>
            <person name="Berger S.L."/>
            <person name="Reinberg D."/>
            <person name="Wang J."/>
            <person name="Liebig J."/>
        </authorList>
    </citation>
    <scope>NUCLEOTIDE SEQUENCE [LARGE SCALE GENOMIC DNA]</scope>
    <source>
        <strain evidence="2 3">R22 G/1</strain>
    </source>
</reference>
<evidence type="ECO:0000256" key="1">
    <source>
        <dbReference type="SAM" id="MobiDB-lite"/>
    </source>
</evidence>
<feature type="region of interest" description="Disordered" evidence="1">
    <location>
        <begin position="86"/>
        <end position="109"/>
    </location>
</feature>
<name>E2B8D6_HARSA</name>
<accession>E2B8D6</accession>
<proteinExistence type="predicted"/>
<protein>
    <submittedName>
        <fullName evidence="2">Uncharacterized protein</fullName>
    </submittedName>
</protein>
<keyword evidence="3" id="KW-1185">Reference proteome</keyword>
<sequence length="109" mass="12184">MELVKSGAIEMLSRRSVAIKDYSAENGEDDEERCDESDRTSLKIDLSMAEQFYYEVISSFEQEERYESPPSKVLGDKLKTLKTALAGATKSETGKSPGRPAQLVKLNYP</sequence>
<dbReference type="EMBL" id="GL446312">
    <property type="protein sequence ID" value="EFN88035.1"/>
    <property type="molecule type" value="Genomic_DNA"/>
</dbReference>